<reference evidence="3" key="1">
    <citation type="submission" date="2019-02" db="EMBL/GenBank/DDBJ databases">
        <authorList>
            <person name="Gruber-Vodicka R. H."/>
            <person name="Seah K. B. B."/>
        </authorList>
    </citation>
    <scope>NUCLEOTIDE SEQUENCE</scope>
    <source>
        <strain evidence="3">BECK_BZ197</strain>
    </source>
</reference>
<keyword evidence="2" id="KW-0812">Transmembrane</keyword>
<feature type="transmembrane region" description="Helical" evidence="2">
    <location>
        <begin position="12"/>
        <end position="36"/>
    </location>
</feature>
<protein>
    <recommendedName>
        <fullName evidence="4">AAA ATPase domain-containing protein</fullName>
    </recommendedName>
</protein>
<evidence type="ECO:0008006" key="4">
    <source>
        <dbReference type="Google" id="ProtNLM"/>
    </source>
</evidence>
<dbReference type="Gene3D" id="3.40.50.300">
    <property type="entry name" value="P-loop containing nucleotide triphosphate hydrolases"/>
    <property type="match status" value="1"/>
</dbReference>
<proteinExistence type="predicted"/>
<feature type="transmembrane region" description="Helical" evidence="2">
    <location>
        <begin position="560"/>
        <end position="582"/>
    </location>
</feature>
<dbReference type="SUPFAM" id="SSF48452">
    <property type="entry name" value="TPR-like"/>
    <property type="match status" value="1"/>
</dbReference>
<gene>
    <name evidence="3" type="ORF">BECKMB1821G_GA0114241_103031</name>
</gene>
<keyword evidence="2" id="KW-0472">Membrane</keyword>
<feature type="transmembrane region" description="Helical" evidence="2">
    <location>
        <begin position="249"/>
        <end position="280"/>
    </location>
</feature>
<name>A0A450XET5_9GAMM</name>
<evidence type="ECO:0000313" key="3">
    <source>
        <dbReference type="EMBL" id="VFK27807.1"/>
    </source>
</evidence>
<sequence length="1852" mass="214702">MGWCNFAIDMFKFIAITVAIVWIPTLVYGVAVYGVVEATKTVDWMIPNLLIAILIVLALSITSVVGIFLVYRFIDVQFSHWRNKKSKRDDKGYSPEPGSEFKDLVIPLPDFRFHHEPRRGENDYRDFIGRDALAQSFLDLLRHGQDRSGSYLVTGYRGVGKTSFVRKVLNEYAVGRRGPIPERRTLFTSNPWVRNIYWWYLRERGELTLCWHRRLFSKQFQECDERRRPHSLFFRALLDRWLPQRGMRWYTLINLVGVLWLVFAPVRLIFDFVVVLILIANNLQHNHGYLFSQILHLLRVPWRPLIRVYINLGYELKDPKHLLFNLIALLHSQYKRVASYGSPAGLVRLILITVMSFALAEEIYLRINNTGAEHFFQRELLGIPYLSDGLPEELLGGISKGEGLDGKEWNKVLSNDLVQHCNTRFHVTNDPTRRMCDAPRAVCGDPGSVGIREAFLEFYCQMNKLGEQTSQLFVNPPKVDRLDYICMDDRIMRTIKTTALLVTPFYRGEEKEVGVLASYNRYPKNLKTHCVWSGNGVEIDDASEEDDKSDKVIRITPFQFFYYILVLFLSFLVFRALTARFMGSIRVFRQLDALYQRTIATESVDVGIGQGGIFQTRRKRAYHSLDEREAENGLIGVIEKNRDIPLFFFRPDIVFVFDELDKVEPKKDGVSDKANPLGISDAIRARKFELESLLGNLKNLITIAPCRFIFIAGREMMDANLADRGETRYLYGSLFDQVIYVPSFLTDDSDGNEADISSMVEQYVCRRLMRPGLAKYLYWRQLKEENEDTLTIAYKLGAGYHHWSLRTYYRYQRELHKDGDKDKNNGECNRIERMEIVRFLQDFVYFLAYRSAGNPKKLALLFEEFVRPLNDDFFVGTDEARHQVNPYHRHSPPIEFGTGRLLRMDYQDQYRIQLISHFFIVLHGEQSRLIERYGDKLSVSVFGILDYISKFHSNAFSSMELERMPNILDIYRLPALPGIIDGLLTRLLRPYLRRMGNGLFHYRFLEYFRYELLYASQFSEEDMAAFNFSLDNSIQIKQHYRQLLEEQRQGHGLSHDAASLSSESVPLIPHAFPYLHDVLGDLHFLDKEYDQAYIEYRNAIQYLKPFIQSLDTQSGLATREIIKIKRNGTEKITSPLISEEIPDTPLQEDITQLLLYIRFLLKLGLLEEHRGLHKRATLIYHQACRVVDHVMKGKHGTSFIGLHFEQVNGLVQPHLCLAFMHAKRDAIHHTADKLMEQRTNRLTGFIHGAIDKNGKMTPLDLHSRLARNVDRLVKENNAESEKENRRKLGLEPNGEEEPFEHRMFALMQIPDRLRMVAESYIRWAELLFWRSDFRGATQRYISAIRLLRKSLNLYGSDEGPCAVCDVSDDPKAYRILEILGMALMGLGDAATALHLHKYYRNSPMTPKDNETQQSTATNAIRLPGDGDDPYTFDMKKPESHETTCERLYEGVNLLLGDTTWEMNEEPILRNGIDKTARDALRYYVLAAYAFRLSDNSSDGRLALWKLSYALGMGLGYAKEKSLSGSMHSPFKNDNAMCWLFGKSGRSVSDAPNLPIQVMDSHAFRWSYRAHHQRLGNLFFEGGIPKISDISKTVEISDPYLSWITPPFSQSATLLGMFWHAYWQNASLDQTAFKIQHMGAFPVNVRILAYYLKARWYLKSVEEIEKDCQLDPSDQVTQKKEINRRKAYALRFLVQCIEEGSAYEGGVDLLIPPLGLVYYHLWEIVNEKKGKGEKDINNKKSFIDTLQRESGFNGEQRRYLDEEYCRTSARRLLHRMISRHNGGSAYFEWVRQRYYLQDGFADDYTNVAWAMDYALIPVAERMLAKLSKREEREEGGANLHLTDHRTKKMALSG</sequence>
<dbReference type="InterPro" id="IPR011990">
    <property type="entry name" value="TPR-like_helical_dom_sf"/>
</dbReference>
<dbReference type="SUPFAM" id="SSF52540">
    <property type="entry name" value="P-loop containing nucleoside triphosphate hydrolases"/>
    <property type="match status" value="2"/>
</dbReference>
<dbReference type="InterPro" id="IPR027417">
    <property type="entry name" value="P-loop_NTPase"/>
</dbReference>
<feature type="region of interest" description="Disordered" evidence="1">
    <location>
        <begin position="1832"/>
        <end position="1852"/>
    </location>
</feature>
<keyword evidence="2" id="KW-1133">Transmembrane helix</keyword>
<accession>A0A450XET5</accession>
<evidence type="ECO:0000256" key="2">
    <source>
        <dbReference type="SAM" id="Phobius"/>
    </source>
</evidence>
<feature type="transmembrane region" description="Helical" evidence="2">
    <location>
        <begin position="340"/>
        <end position="360"/>
    </location>
</feature>
<evidence type="ECO:0000256" key="1">
    <source>
        <dbReference type="SAM" id="MobiDB-lite"/>
    </source>
</evidence>
<feature type="compositionally biased region" description="Basic and acidic residues" evidence="1">
    <location>
        <begin position="1275"/>
        <end position="1289"/>
    </location>
</feature>
<dbReference type="EMBL" id="CAADFO010000030">
    <property type="protein sequence ID" value="VFK27807.1"/>
    <property type="molecule type" value="Genomic_DNA"/>
</dbReference>
<organism evidence="3">
    <name type="scientific">Candidatus Kentrum sp. MB</name>
    <dbReference type="NCBI Taxonomy" id="2138164"/>
    <lineage>
        <taxon>Bacteria</taxon>
        <taxon>Pseudomonadati</taxon>
        <taxon>Pseudomonadota</taxon>
        <taxon>Gammaproteobacteria</taxon>
        <taxon>Candidatus Kentrum</taxon>
    </lineage>
</organism>
<feature type="transmembrane region" description="Helical" evidence="2">
    <location>
        <begin position="48"/>
        <end position="74"/>
    </location>
</feature>
<feature type="region of interest" description="Disordered" evidence="1">
    <location>
        <begin position="1275"/>
        <end position="1294"/>
    </location>
</feature>